<comment type="caution">
    <text evidence="1">The sequence shown here is derived from an EMBL/GenBank/DDBJ whole genome shotgun (WGS) entry which is preliminary data.</text>
</comment>
<dbReference type="Proteomes" id="UP001211173">
    <property type="component" value="Unassembled WGS sequence"/>
</dbReference>
<evidence type="ECO:0000313" key="2">
    <source>
        <dbReference type="Proteomes" id="UP001211173"/>
    </source>
</evidence>
<name>A0AAW6CJX8_FLAPL</name>
<sequence>MSWTPEQISEKQKSLIQNIQRLGDVEALELTDFRQQDGLIHPLLST</sequence>
<evidence type="ECO:0000313" key="1">
    <source>
        <dbReference type="EMBL" id="MDB7936199.1"/>
    </source>
</evidence>
<dbReference type="EMBL" id="JAQLWV010000079">
    <property type="protein sequence ID" value="MDB7936199.1"/>
    <property type="molecule type" value="Genomic_DNA"/>
</dbReference>
<dbReference type="RefSeq" id="WP_164468428.1">
    <property type="nucleotide sequence ID" value="NZ_CP084007.1"/>
</dbReference>
<dbReference type="AlphaFoldDB" id="A0AAW6CJX8"/>
<organism evidence="1 2">
    <name type="scientific">Flavonifractor plautii</name>
    <name type="common">Fusobacterium plautii</name>
    <dbReference type="NCBI Taxonomy" id="292800"/>
    <lineage>
        <taxon>Bacteria</taxon>
        <taxon>Bacillati</taxon>
        <taxon>Bacillota</taxon>
        <taxon>Clostridia</taxon>
        <taxon>Eubacteriales</taxon>
        <taxon>Oscillospiraceae</taxon>
        <taxon>Flavonifractor</taxon>
    </lineage>
</organism>
<reference evidence="1" key="1">
    <citation type="submission" date="2023-01" db="EMBL/GenBank/DDBJ databases">
        <title>Human gut microbiome strain richness.</title>
        <authorList>
            <person name="Chen-Liaw A."/>
        </authorList>
    </citation>
    <scope>NUCLEOTIDE SEQUENCE</scope>
    <source>
        <strain evidence="1">1001287st1_F4_1001285I_161205</strain>
    </source>
</reference>
<proteinExistence type="predicted"/>
<accession>A0AAW6CJX8</accession>
<gene>
    <name evidence="1" type="ORF">PNE06_24230</name>
</gene>
<protein>
    <submittedName>
        <fullName evidence="1">Uncharacterized protein</fullName>
    </submittedName>
</protein>